<name>K0SHK9_THAOC</name>
<evidence type="ECO:0000313" key="1">
    <source>
        <dbReference type="EMBL" id="EJK64469.1"/>
    </source>
</evidence>
<dbReference type="EMBL" id="AGNL01017222">
    <property type="protein sequence ID" value="EJK64469.1"/>
    <property type="molecule type" value="Genomic_DNA"/>
</dbReference>
<dbReference type="AlphaFoldDB" id="K0SHK9"/>
<organism evidence="1 2">
    <name type="scientific">Thalassiosira oceanica</name>
    <name type="common">Marine diatom</name>
    <dbReference type="NCBI Taxonomy" id="159749"/>
    <lineage>
        <taxon>Eukaryota</taxon>
        <taxon>Sar</taxon>
        <taxon>Stramenopiles</taxon>
        <taxon>Ochrophyta</taxon>
        <taxon>Bacillariophyta</taxon>
        <taxon>Coscinodiscophyceae</taxon>
        <taxon>Thalassiosirophycidae</taxon>
        <taxon>Thalassiosirales</taxon>
        <taxon>Thalassiosiraceae</taxon>
        <taxon>Thalassiosira</taxon>
    </lineage>
</organism>
<dbReference type="Proteomes" id="UP000266841">
    <property type="component" value="Unassembled WGS sequence"/>
</dbReference>
<evidence type="ECO:0000313" key="2">
    <source>
        <dbReference type="Proteomes" id="UP000266841"/>
    </source>
</evidence>
<proteinExistence type="predicted"/>
<comment type="caution">
    <text evidence="1">The sequence shown here is derived from an EMBL/GenBank/DDBJ whole genome shotgun (WGS) entry which is preliminary data.</text>
</comment>
<gene>
    <name evidence="1" type="ORF">THAOC_14792</name>
</gene>
<sequence>MDKLLLTSYGLAPLLDYTDERLFAAFAPLIASKLDECSEQDLANIAWAYSVENAPQDLFNEGYASAIASKEKDFGVESPSPTSSFVHPLSSDPRRRPLYLVGGCDAPKCLQFDLFYTHDGMPRGKRNPSGIPRSVRRSNGVVWNRGPVSIVPVRR</sequence>
<reference evidence="1 2" key="1">
    <citation type="journal article" date="2012" name="Genome Biol.">
        <title>Genome and low-iron response of an oceanic diatom adapted to chronic iron limitation.</title>
        <authorList>
            <person name="Lommer M."/>
            <person name="Specht M."/>
            <person name="Roy A.S."/>
            <person name="Kraemer L."/>
            <person name="Andreson R."/>
            <person name="Gutowska M.A."/>
            <person name="Wolf J."/>
            <person name="Bergner S.V."/>
            <person name="Schilhabel M.B."/>
            <person name="Klostermeier U.C."/>
            <person name="Beiko R.G."/>
            <person name="Rosenstiel P."/>
            <person name="Hippler M."/>
            <person name="Laroche J."/>
        </authorList>
    </citation>
    <scope>NUCLEOTIDE SEQUENCE [LARGE SCALE GENOMIC DNA]</scope>
    <source>
        <strain evidence="1 2">CCMP1005</strain>
    </source>
</reference>
<feature type="non-terminal residue" evidence="1">
    <location>
        <position position="155"/>
    </location>
</feature>
<keyword evidence="2" id="KW-1185">Reference proteome</keyword>
<accession>K0SHK9</accession>
<protein>
    <submittedName>
        <fullName evidence="1">Uncharacterized protein</fullName>
    </submittedName>
</protein>